<sequence length="508" mass="58088">TSLSTKSIANGPIEANNPKPRTEQEMEDVEANLKSDCAAQIFLIFPDICCEYFEKTATKHLYDVNKIIKEILSASSYPKKARPKTLKRKRESSEKEDEVYRVRRLYDFDNRPPETAPVYISTSKKVLCQDFSQATTKSVAKLLKEHNNCLMQTYLDLDEIYRNWEGGKAKVGFNFKKTRTPPDLELEPANLDSTLNSLRLSDMKRALEELRAARQVCAAQLVKRNSVMAKILNEENNFRQAQEEGTIAECGCCFDERPLNRMVHCNNLDSEHYFCIDCARKCAETAVGLARFQLNCMSMDGCSHDFSRSQCAIFLDDKLQAALERIEFEVALQAQGFENLSACPFCPYAADCPPIEEDREFRCINPGCEIVSCRQCKQETHVPRTCEEAAAENGISERRKIEEAMSSALIRKCNKCRFPKRQSCDYSHFDDSSRGGKKGNCPLFEKTEVRHEKEVWKAEEDARQKVLAANPELNEELLTFNTPKREPGKQEKTRKSAQLREAPREARR</sequence>
<dbReference type="CDD" id="cd20339">
    <property type="entry name" value="BRcat_RBR_RNF216"/>
    <property type="match status" value="1"/>
</dbReference>
<feature type="compositionally biased region" description="Basic and acidic residues" evidence="6">
    <location>
        <begin position="483"/>
        <end position="494"/>
    </location>
</feature>
<comment type="caution">
    <text evidence="7">The sequence shown here is derived from an EMBL/GenBank/DDBJ whole genome shotgun (WGS) entry which is preliminary data.</text>
</comment>
<evidence type="ECO:0000256" key="4">
    <source>
        <dbReference type="ARBA" id="ARBA00022786"/>
    </source>
</evidence>
<dbReference type="CDD" id="cd16630">
    <property type="entry name" value="RING-HC_RBR_RNF216"/>
    <property type="match status" value="1"/>
</dbReference>
<name>A0A9W4RQV6_9PEZI</name>
<evidence type="ECO:0000256" key="5">
    <source>
        <dbReference type="ARBA" id="ARBA00022833"/>
    </source>
</evidence>
<gene>
    <name evidence="7" type="ORF">CGXH109_LOCUS47067</name>
</gene>
<dbReference type="PANTHER" id="PTHR22770">
    <property type="entry name" value="UBIQUITIN CONJUGATING ENZYME 7 INTERACTING PROTEIN-RELATED"/>
    <property type="match status" value="1"/>
</dbReference>
<accession>A0A9W4RQV6</accession>
<proteinExistence type="predicted"/>
<keyword evidence="5" id="KW-0862">Zinc</keyword>
<dbReference type="InterPro" id="IPR051628">
    <property type="entry name" value="LUBAC_E3_Ligases"/>
</dbReference>
<feature type="region of interest" description="Disordered" evidence="6">
    <location>
        <begin position="474"/>
        <end position="508"/>
    </location>
</feature>
<reference evidence="7" key="1">
    <citation type="submission" date="2022-08" db="EMBL/GenBank/DDBJ databases">
        <authorList>
            <person name="Giroux E."/>
            <person name="Giroux E."/>
        </authorList>
    </citation>
    <scope>NUCLEOTIDE SEQUENCE</scope>
    <source>
        <strain evidence="7">H1091258</strain>
    </source>
</reference>
<evidence type="ECO:0008006" key="9">
    <source>
        <dbReference type="Google" id="ProtNLM"/>
    </source>
</evidence>
<keyword evidence="2" id="KW-0479">Metal-binding</keyword>
<feature type="non-terminal residue" evidence="7">
    <location>
        <position position="1"/>
    </location>
</feature>
<keyword evidence="4" id="KW-0833">Ubl conjugation pathway</keyword>
<keyword evidence="8" id="KW-1185">Reference proteome</keyword>
<protein>
    <recommendedName>
        <fullName evidence="9">RING-type domain-containing protein</fullName>
    </recommendedName>
</protein>
<dbReference type="InterPro" id="IPR047545">
    <property type="entry name" value="BRcat_RBR_RNF216"/>
</dbReference>
<evidence type="ECO:0000256" key="1">
    <source>
        <dbReference type="ARBA" id="ARBA00004906"/>
    </source>
</evidence>
<dbReference type="GO" id="GO:0008270">
    <property type="term" value="F:zinc ion binding"/>
    <property type="evidence" value="ECO:0007669"/>
    <property type="project" value="UniProtKB-KW"/>
</dbReference>
<dbReference type="EMBL" id="CAMGZC010000259">
    <property type="protein sequence ID" value="CAI0645626.1"/>
    <property type="molecule type" value="Genomic_DNA"/>
</dbReference>
<keyword evidence="3" id="KW-0863">Zinc-finger</keyword>
<dbReference type="AlphaFoldDB" id="A0A9W4RQV6"/>
<comment type="pathway">
    <text evidence="1">Protein modification; protein ubiquitination.</text>
</comment>
<organism evidence="7 8">
    <name type="scientific">Colletotrichum noveboracense</name>
    <dbReference type="NCBI Taxonomy" id="2664923"/>
    <lineage>
        <taxon>Eukaryota</taxon>
        <taxon>Fungi</taxon>
        <taxon>Dikarya</taxon>
        <taxon>Ascomycota</taxon>
        <taxon>Pezizomycotina</taxon>
        <taxon>Sordariomycetes</taxon>
        <taxon>Hypocreomycetidae</taxon>
        <taxon>Glomerellales</taxon>
        <taxon>Glomerellaceae</taxon>
        <taxon>Colletotrichum</taxon>
        <taxon>Colletotrichum gloeosporioides species complex</taxon>
    </lineage>
</organism>
<evidence type="ECO:0000313" key="8">
    <source>
        <dbReference type="Proteomes" id="UP001152533"/>
    </source>
</evidence>
<dbReference type="InterPro" id="IPR047544">
    <property type="entry name" value="RING-HC_RBR_RNF216"/>
</dbReference>
<evidence type="ECO:0000256" key="6">
    <source>
        <dbReference type="SAM" id="MobiDB-lite"/>
    </source>
</evidence>
<evidence type="ECO:0000256" key="3">
    <source>
        <dbReference type="ARBA" id="ARBA00022771"/>
    </source>
</evidence>
<feature type="region of interest" description="Disordered" evidence="6">
    <location>
        <begin position="1"/>
        <end position="24"/>
    </location>
</feature>
<evidence type="ECO:0000313" key="7">
    <source>
        <dbReference type="EMBL" id="CAI0645626.1"/>
    </source>
</evidence>
<evidence type="ECO:0000256" key="2">
    <source>
        <dbReference type="ARBA" id="ARBA00022723"/>
    </source>
</evidence>
<dbReference type="PANTHER" id="PTHR22770:SF47">
    <property type="entry name" value="E3 UBIQUITIN-PROTEIN LIGASE RNF216"/>
    <property type="match status" value="1"/>
</dbReference>
<dbReference type="Proteomes" id="UP001152533">
    <property type="component" value="Unassembled WGS sequence"/>
</dbReference>